<name>A0A9K3H9C3_HELAN</name>
<accession>A0A9K3H9C3</accession>
<dbReference type="EMBL" id="MNCJ02000328">
    <property type="protein sequence ID" value="KAF5772512.1"/>
    <property type="molecule type" value="Genomic_DNA"/>
</dbReference>
<evidence type="ECO:0000313" key="1">
    <source>
        <dbReference type="EMBL" id="KAF5772512.1"/>
    </source>
</evidence>
<evidence type="ECO:0000313" key="2">
    <source>
        <dbReference type="Proteomes" id="UP000215914"/>
    </source>
</evidence>
<reference evidence="1" key="1">
    <citation type="journal article" date="2017" name="Nature">
        <title>The sunflower genome provides insights into oil metabolism, flowering and Asterid evolution.</title>
        <authorList>
            <person name="Badouin H."/>
            <person name="Gouzy J."/>
            <person name="Grassa C.J."/>
            <person name="Murat F."/>
            <person name="Staton S.E."/>
            <person name="Cottret L."/>
            <person name="Lelandais-Briere C."/>
            <person name="Owens G.L."/>
            <person name="Carrere S."/>
            <person name="Mayjonade B."/>
            <person name="Legrand L."/>
            <person name="Gill N."/>
            <person name="Kane N.C."/>
            <person name="Bowers J.E."/>
            <person name="Hubner S."/>
            <person name="Bellec A."/>
            <person name="Berard A."/>
            <person name="Berges H."/>
            <person name="Blanchet N."/>
            <person name="Boniface M.C."/>
            <person name="Brunel D."/>
            <person name="Catrice O."/>
            <person name="Chaidir N."/>
            <person name="Claudel C."/>
            <person name="Donnadieu C."/>
            <person name="Faraut T."/>
            <person name="Fievet G."/>
            <person name="Helmstetter N."/>
            <person name="King M."/>
            <person name="Knapp S.J."/>
            <person name="Lai Z."/>
            <person name="Le Paslier M.C."/>
            <person name="Lippi Y."/>
            <person name="Lorenzon L."/>
            <person name="Mandel J.R."/>
            <person name="Marage G."/>
            <person name="Marchand G."/>
            <person name="Marquand E."/>
            <person name="Bret-Mestries E."/>
            <person name="Morien E."/>
            <person name="Nambeesan S."/>
            <person name="Nguyen T."/>
            <person name="Pegot-Espagnet P."/>
            <person name="Pouilly N."/>
            <person name="Raftis F."/>
            <person name="Sallet E."/>
            <person name="Schiex T."/>
            <person name="Thomas J."/>
            <person name="Vandecasteele C."/>
            <person name="Vares D."/>
            <person name="Vear F."/>
            <person name="Vautrin S."/>
            <person name="Crespi M."/>
            <person name="Mangin B."/>
            <person name="Burke J.M."/>
            <person name="Salse J."/>
            <person name="Munos S."/>
            <person name="Vincourt P."/>
            <person name="Rieseberg L.H."/>
            <person name="Langlade N.B."/>
        </authorList>
    </citation>
    <scope>NUCLEOTIDE SEQUENCE</scope>
    <source>
        <tissue evidence="1">Leaves</tissue>
    </source>
</reference>
<proteinExistence type="predicted"/>
<organism evidence="1 2">
    <name type="scientific">Helianthus annuus</name>
    <name type="common">Common sunflower</name>
    <dbReference type="NCBI Taxonomy" id="4232"/>
    <lineage>
        <taxon>Eukaryota</taxon>
        <taxon>Viridiplantae</taxon>
        <taxon>Streptophyta</taxon>
        <taxon>Embryophyta</taxon>
        <taxon>Tracheophyta</taxon>
        <taxon>Spermatophyta</taxon>
        <taxon>Magnoliopsida</taxon>
        <taxon>eudicotyledons</taxon>
        <taxon>Gunneridae</taxon>
        <taxon>Pentapetalae</taxon>
        <taxon>asterids</taxon>
        <taxon>campanulids</taxon>
        <taxon>Asterales</taxon>
        <taxon>Asteraceae</taxon>
        <taxon>Asteroideae</taxon>
        <taxon>Heliantheae alliance</taxon>
        <taxon>Heliantheae</taxon>
        <taxon>Helianthus</taxon>
    </lineage>
</organism>
<dbReference type="AlphaFoldDB" id="A0A9K3H9C3"/>
<protein>
    <submittedName>
        <fullName evidence="1">Uncharacterized protein</fullName>
    </submittedName>
</protein>
<sequence length="43" mass="4763">MTELKVQKLLGHILSVLALTMSSKGDQVRVACACILISLRKFF</sequence>
<dbReference type="Proteomes" id="UP000215914">
    <property type="component" value="Unassembled WGS sequence"/>
</dbReference>
<comment type="caution">
    <text evidence="1">The sequence shown here is derived from an EMBL/GenBank/DDBJ whole genome shotgun (WGS) entry which is preliminary data.</text>
</comment>
<reference evidence="1" key="2">
    <citation type="submission" date="2020-06" db="EMBL/GenBank/DDBJ databases">
        <title>Helianthus annuus Genome sequencing and assembly Release 2.</title>
        <authorList>
            <person name="Gouzy J."/>
            <person name="Langlade N."/>
            <person name="Munos S."/>
        </authorList>
    </citation>
    <scope>NUCLEOTIDE SEQUENCE</scope>
    <source>
        <tissue evidence="1">Leaves</tissue>
    </source>
</reference>
<dbReference type="Gramene" id="mRNA:HanXRQr2_Chr13g0577811">
    <property type="protein sequence ID" value="mRNA:HanXRQr2_Chr13g0577811"/>
    <property type="gene ID" value="HanXRQr2_Chr13g0577811"/>
</dbReference>
<keyword evidence="2" id="KW-1185">Reference proteome</keyword>
<gene>
    <name evidence="1" type="ORF">HanXRQr2_Chr13g0577811</name>
</gene>